<dbReference type="RefSeq" id="WP_090662626.1">
    <property type="nucleotide sequence ID" value="NZ_FOXQ01000016.1"/>
</dbReference>
<feature type="transmembrane region" description="Helical" evidence="2">
    <location>
        <begin position="61"/>
        <end position="81"/>
    </location>
</feature>
<keyword evidence="2" id="KW-1133">Transmembrane helix</keyword>
<gene>
    <name evidence="3" type="ORF">SAMN05444277_11641</name>
</gene>
<accession>A0A1I5Z4P8</accession>
<dbReference type="Proteomes" id="UP000199031">
    <property type="component" value="Unassembled WGS sequence"/>
</dbReference>
<feature type="compositionally biased region" description="Polar residues" evidence="1">
    <location>
        <begin position="1"/>
        <end position="22"/>
    </location>
</feature>
<proteinExistence type="predicted"/>
<keyword evidence="4" id="KW-1185">Reference proteome</keyword>
<evidence type="ECO:0000313" key="4">
    <source>
        <dbReference type="Proteomes" id="UP000199031"/>
    </source>
</evidence>
<organism evidence="3 4">
    <name type="scientific">Parafilimonas terrae</name>
    <dbReference type="NCBI Taxonomy" id="1465490"/>
    <lineage>
        <taxon>Bacteria</taxon>
        <taxon>Pseudomonadati</taxon>
        <taxon>Bacteroidota</taxon>
        <taxon>Chitinophagia</taxon>
        <taxon>Chitinophagales</taxon>
        <taxon>Chitinophagaceae</taxon>
        <taxon>Parafilimonas</taxon>
    </lineage>
</organism>
<dbReference type="EMBL" id="FOXQ01000016">
    <property type="protein sequence ID" value="SFQ51077.1"/>
    <property type="molecule type" value="Genomic_DNA"/>
</dbReference>
<protein>
    <submittedName>
        <fullName evidence="3">Uncharacterized protein</fullName>
    </submittedName>
</protein>
<sequence length="85" mass="9316">MNQNTTAENSTNTDLLQENDPSNGGYDKPVKKTRNILFVLAAVQLLLGTLMAMQQYGVARIVSMAIYIGVATVFFLLALLIKNKP</sequence>
<keyword evidence="2" id="KW-0812">Transmembrane</keyword>
<evidence type="ECO:0000256" key="2">
    <source>
        <dbReference type="SAM" id="Phobius"/>
    </source>
</evidence>
<dbReference type="AlphaFoldDB" id="A0A1I5Z4P8"/>
<evidence type="ECO:0000313" key="3">
    <source>
        <dbReference type="EMBL" id="SFQ51077.1"/>
    </source>
</evidence>
<keyword evidence="2" id="KW-0472">Membrane</keyword>
<feature type="transmembrane region" description="Helical" evidence="2">
    <location>
        <begin position="36"/>
        <end position="55"/>
    </location>
</feature>
<name>A0A1I5Z4P8_9BACT</name>
<feature type="region of interest" description="Disordered" evidence="1">
    <location>
        <begin position="1"/>
        <end position="29"/>
    </location>
</feature>
<evidence type="ECO:0000256" key="1">
    <source>
        <dbReference type="SAM" id="MobiDB-lite"/>
    </source>
</evidence>
<reference evidence="3 4" key="1">
    <citation type="submission" date="2016-10" db="EMBL/GenBank/DDBJ databases">
        <authorList>
            <person name="de Groot N.N."/>
        </authorList>
    </citation>
    <scope>NUCLEOTIDE SEQUENCE [LARGE SCALE GENOMIC DNA]</scope>
    <source>
        <strain evidence="3 4">DSM 28286</strain>
    </source>
</reference>